<name>A0A0F9S1E3_9ZZZZ</name>
<evidence type="ECO:0000313" key="1">
    <source>
        <dbReference type="EMBL" id="KKN60899.1"/>
    </source>
</evidence>
<evidence type="ECO:0008006" key="2">
    <source>
        <dbReference type="Google" id="ProtNLM"/>
    </source>
</evidence>
<dbReference type="EMBL" id="LAZR01000679">
    <property type="protein sequence ID" value="KKN60899.1"/>
    <property type="molecule type" value="Genomic_DNA"/>
</dbReference>
<dbReference type="AlphaFoldDB" id="A0A0F9S1E3"/>
<proteinExistence type="predicted"/>
<comment type="caution">
    <text evidence="1">The sequence shown here is derived from an EMBL/GenBank/DDBJ whole genome shotgun (WGS) entry which is preliminary data.</text>
</comment>
<gene>
    <name evidence="1" type="ORF">LCGC14_0527700</name>
</gene>
<protein>
    <recommendedName>
        <fullName evidence="2">HNH nuclease domain-containing protein</fullName>
    </recommendedName>
</protein>
<organism evidence="1">
    <name type="scientific">marine sediment metagenome</name>
    <dbReference type="NCBI Taxonomy" id="412755"/>
    <lineage>
        <taxon>unclassified sequences</taxon>
        <taxon>metagenomes</taxon>
        <taxon>ecological metagenomes</taxon>
    </lineage>
</organism>
<reference evidence="1" key="1">
    <citation type="journal article" date="2015" name="Nature">
        <title>Complex archaea that bridge the gap between prokaryotes and eukaryotes.</title>
        <authorList>
            <person name="Spang A."/>
            <person name="Saw J.H."/>
            <person name="Jorgensen S.L."/>
            <person name="Zaremba-Niedzwiedzka K."/>
            <person name="Martijn J."/>
            <person name="Lind A.E."/>
            <person name="van Eijk R."/>
            <person name="Schleper C."/>
            <person name="Guy L."/>
            <person name="Ettema T.J."/>
        </authorList>
    </citation>
    <scope>NUCLEOTIDE SEQUENCE</scope>
</reference>
<accession>A0A0F9S1E3</accession>
<sequence>MWNGLRRVSSKQKKKNTLWSKVKRERITYLREKFGYLPCEYCKANVTEPDAHHIDGNRNHNIDTNIYITDRLCHSFIEDNNLKVTQEDFQGYRGE</sequence>